<dbReference type="InterPro" id="IPR050126">
    <property type="entry name" value="Ap4A_hydrolase"/>
</dbReference>
<dbReference type="Gene3D" id="3.60.21.10">
    <property type="match status" value="1"/>
</dbReference>
<reference evidence="2" key="1">
    <citation type="submission" date="2018-05" db="EMBL/GenBank/DDBJ databases">
        <authorList>
            <person name="Lanie J.A."/>
            <person name="Ng W.-L."/>
            <person name="Kazmierczak K.M."/>
            <person name="Andrzejewski T.M."/>
            <person name="Davidsen T.M."/>
            <person name="Wayne K.J."/>
            <person name="Tettelin H."/>
            <person name="Glass J.I."/>
            <person name="Rusch D."/>
            <person name="Podicherti R."/>
            <person name="Tsui H.-C.T."/>
            <person name="Winkler M.E."/>
        </authorList>
    </citation>
    <scope>NUCLEOTIDE SEQUENCE</scope>
</reference>
<organism evidence="2">
    <name type="scientific">marine metagenome</name>
    <dbReference type="NCBI Taxonomy" id="408172"/>
    <lineage>
        <taxon>unclassified sequences</taxon>
        <taxon>metagenomes</taxon>
        <taxon>ecological metagenomes</taxon>
    </lineage>
</organism>
<sequence>VKIALLSDIHGNLPALELAIRNLKGVDAFLVLGDVVNYGPWSNECVELLDDLTNCVKLMGNHEGYFLQGECSSQNYLSNLFFDICFQTFNKSELIQEYIDSYYLNEFKCVHTIDDNYVFEDSDIEIDRSYIIGHSHKQYKVEKNNYLIINPGSVGQNRQYINEVNFAVFEPNDCNVEFKSIIYNIDIVIS</sequence>
<dbReference type="SUPFAM" id="SSF56300">
    <property type="entry name" value="Metallo-dependent phosphatases"/>
    <property type="match status" value="1"/>
</dbReference>
<name>A0A383ASZ5_9ZZZZ</name>
<dbReference type="PANTHER" id="PTHR42850:SF2">
    <property type="entry name" value="BLL5683 PROTEIN"/>
    <property type="match status" value="1"/>
</dbReference>
<protein>
    <recommendedName>
        <fullName evidence="1">Calcineurin-like phosphoesterase domain-containing protein</fullName>
    </recommendedName>
</protein>
<dbReference type="EMBL" id="UINC01194629">
    <property type="protein sequence ID" value="SVE10804.1"/>
    <property type="molecule type" value="Genomic_DNA"/>
</dbReference>
<dbReference type="Pfam" id="PF00149">
    <property type="entry name" value="Metallophos"/>
    <property type="match status" value="1"/>
</dbReference>
<feature type="non-terminal residue" evidence="2">
    <location>
        <position position="1"/>
    </location>
</feature>
<dbReference type="InterPro" id="IPR004843">
    <property type="entry name" value="Calcineurin-like_PHP"/>
</dbReference>
<evidence type="ECO:0000259" key="1">
    <source>
        <dbReference type="Pfam" id="PF00149"/>
    </source>
</evidence>
<feature type="non-terminal residue" evidence="2">
    <location>
        <position position="190"/>
    </location>
</feature>
<gene>
    <name evidence="2" type="ORF">METZ01_LOCUS463658</name>
</gene>
<dbReference type="GO" id="GO:0005737">
    <property type="term" value="C:cytoplasm"/>
    <property type="evidence" value="ECO:0007669"/>
    <property type="project" value="TreeGrafter"/>
</dbReference>
<proteinExistence type="predicted"/>
<dbReference type="GO" id="GO:0016791">
    <property type="term" value="F:phosphatase activity"/>
    <property type="evidence" value="ECO:0007669"/>
    <property type="project" value="TreeGrafter"/>
</dbReference>
<feature type="domain" description="Calcineurin-like phosphoesterase" evidence="1">
    <location>
        <begin position="2"/>
        <end position="113"/>
    </location>
</feature>
<dbReference type="AlphaFoldDB" id="A0A383ASZ5"/>
<dbReference type="PANTHER" id="PTHR42850">
    <property type="entry name" value="METALLOPHOSPHOESTERASE"/>
    <property type="match status" value="1"/>
</dbReference>
<accession>A0A383ASZ5</accession>
<evidence type="ECO:0000313" key="2">
    <source>
        <dbReference type="EMBL" id="SVE10804.1"/>
    </source>
</evidence>
<dbReference type="InterPro" id="IPR029052">
    <property type="entry name" value="Metallo-depent_PP-like"/>
</dbReference>